<reference evidence="2 3" key="1">
    <citation type="submission" date="2020-08" db="EMBL/GenBank/DDBJ databases">
        <title>Functional genomics of gut bacteria from endangered species of beetles.</title>
        <authorList>
            <person name="Carlos-Shanley C."/>
        </authorList>
    </citation>
    <scope>NUCLEOTIDE SEQUENCE [LARGE SCALE GENOMIC DNA]</scope>
    <source>
        <strain evidence="2 3">S00123</strain>
    </source>
</reference>
<comment type="caution">
    <text evidence="2">The sequence shown here is derived from an EMBL/GenBank/DDBJ whole genome shotgun (WGS) entry which is preliminary data.</text>
</comment>
<dbReference type="AlphaFoldDB" id="A0A7W7IN36"/>
<accession>A0A7W7IN36</accession>
<keyword evidence="2" id="KW-0378">Hydrolase</keyword>
<dbReference type="InterPro" id="IPR010321">
    <property type="entry name" value="DUF922"/>
</dbReference>
<proteinExistence type="predicted"/>
<evidence type="ECO:0000256" key="1">
    <source>
        <dbReference type="SAM" id="Coils"/>
    </source>
</evidence>
<dbReference type="EMBL" id="JACHKY010000002">
    <property type="protein sequence ID" value="MBB4797394.1"/>
    <property type="molecule type" value="Genomic_DNA"/>
</dbReference>
<feature type="coiled-coil region" evidence="1">
    <location>
        <begin position="164"/>
        <end position="191"/>
    </location>
</feature>
<organism evidence="2 3">
    <name type="scientific">Brevundimonas bullata</name>
    <dbReference type="NCBI Taxonomy" id="13160"/>
    <lineage>
        <taxon>Bacteria</taxon>
        <taxon>Pseudomonadati</taxon>
        <taxon>Pseudomonadota</taxon>
        <taxon>Alphaproteobacteria</taxon>
        <taxon>Caulobacterales</taxon>
        <taxon>Caulobacteraceae</taxon>
        <taxon>Brevundimonas</taxon>
    </lineage>
</organism>
<evidence type="ECO:0000313" key="3">
    <source>
        <dbReference type="Proteomes" id="UP000539957"/>
    </source>
</evidence>
<name>A0A7W7IN36_9CAUL</name>
<dbReference type="GO" id="GO:0006508">
    <property type="term" value="P:proteolysis"/>
    <property type="evidence" value="ECO:0007669"/>
    <property type="project" value="UniProtKB-KW"/>
</dbReference>
<sequence>MFFEFLTIATLVVASDEVAVVTAPSEGELRLREAAPELSALPDVVLVAYPVSGRTSRAVRTAMNAARPAESDGGERFDGVTRWRYSSRWQRRGGQQCLPETTVTSVAITVILPDLTEPEKLGRRDREAWGRYFKALATHEMNHARIALHGRQEMEKAMRAAANCEDMQAAADRVSNDVAAASREYDRLTEHGKREGAVFP</sequence>
<dbReference type="Pfam" id="PF06037">
    <property type="entry name" value="DUF922"/>
    <property type="match status" value="1"/>
</dbReference>
<dbReference type="RefSeq" id="WP_184267969.1">
    <property type="nucleotide sequence ID" value="NZ_JACHLM010000002.1"/>
</dbReference>
<keyword evidence="2" id="KW-0645">Protease</keyword>
<keyword evidence="3" id="KW-1185">Reference proteome</keyword>
<evidence type="ECO:0000313" key="2">
    <source>
        <dbReference type="EMBL" id="MBB4797394.1"/>
    </source>
</evidence>
<dbReference type="Proteomes" id="UP000539957">
    <property type="component" value="Unassembled WGS sequence"/>
</dbReference>
<keyword evidence="1" id="KW-0175">Coiled coil</keyword>
<gene>
    <name evidence="2" type="ORF">HNP32_001118</name>
</gene>
<dbReference type="GO" id="GO:0008233">
    <property type="term" value="F:peptidase activity"/>
    <property type="evidence" value="ECO:0007669"/>
    <property type="project" value="UniProtKB-KW"/>
</dbReference>
<protein>
    <submittedName>
        <fullName evidence="2">Putative secreted Zn-dependent protease</fullName>
    </submittedName>
</protein>